<dbReference type="EC" id="2.7.13.3" evidence="3"/>
<dbReference type="Proteomes" id="UP000279275">
    <property type="component" value="Unassembled WGS sequence"/>
</dbReference>
<name>A0A3M2KYJ3_9NOCA</name>
<dbReference type="GO" id="GO:0005886">
    <property type="term" value="C:plasma membrane"/>
    <property type="evidence" value="ECO:0007669"/>
    <property type="project" value="UniProtKB-SubCell"/>
</dbReference>
<dbReference type="PRINTS" id="PR00344">
    <property type="entry name" value="BCTRLSENSOR"/>
</dbReference>
<dbReference type="PANTHER" id="PTHR45436:SF5">
    <property type="entry name" value="SENSOR HISTIDINE KINASE TRCS"/>
    <property type="match status" value="1"/>
</dbReference>
<dbReference type="AlphaFoldDB" id="A0A3M2KYJ3"/>
<dbReference type="GO" id="GO:0000155">
    <property type="term" value="F:phosphorelay sensor kinase activity"/>
    <property type="evidence" value="ECO:0007669"/>
    <property type="project" value="InterPro"/>
</dbReference>
<dbReference type="SMART" id="SM00388">
    <property type="entry name" value="HisKA"/>
    <property type="match status" value="1"/>
</dbReference>
<accession>A0A3M2KYJ3</accession>
<keyword evidence="9" id="KW-0902">Two-component regulatory system</keyword>
<protein>
    <recommendedName>
        <fullName evidence="3">histidine kinase</fullName>
        <ecNumber evidence="3">2.7.13.3</ecNumber>
    </recommendedName>
</protein>
<comment type="subcellular location">
    <subcellularLocation>
        <location evidence="2">Cell membrane</location>
    </subcellularLocation>
</comment>
<dbReference type="PROSITE" id="PS50109">
    <property type="entry name" value="HIS_KIN"/>
    <property type="match status" value="1"/>
</dbReference>
<reference evidence="14 15" key="1">
    <citation type="submission" date="2018-10" db="EMBL/GenBank/DDBJ databases">
        <title>Isolation from cow dung.</title>
        <authorList>
            <person name="Ling L."/>
        </authorList>
    </citation>
    <scope>NUCLEOTIDE SEQUENCE [LARGE SCALE GENOMIC DNA]</scope>
    <source>
        <strain evidence="14 15">NEAU-LL90</strain>
    </source>
</reference>
<dbReference type="OrthoDB" id="9786919at2"/>
<evidence type="ECO:0000256" key="10">
    <source>
        <dbReference type="ARBA" id="ARBA00023136"/>
    </source>
</evidence>
<dbReference type="SMART" id="SM00304">
    <property type="entry name" value="HAMP"/>
    <property type="match status" value="1"/>
</dbReference>
<dbReference type="InterPro" id="IPR003594">
    <property type="entry name" value="HATPase_dom"/>
</dbReference>
<dbReference type="RefSeq" id="WP_122189806.1">
    <property type="nucleotide sequence ID" value="NZ_RFFH01000009.1"/>
</dbReference>
<evidence type="ECO:0000256" key="9">
    <source>
        <dbReference type="ARBA" id="ARBA00023012"/>
    </source>
</evidence>
<evidence type="ECO:0000256" key="1">
    <source>
        <dbReference type="ARBA" id="ARBA00000085"/>
    </source>
</evidence>
<dbReference type="EMBL" id="RFFH01000009">
    <property type="protein sequence ID" value="RMI30567.1"/>
    <property type="molecule type" value="Genomic_DNA"/>
</dbReference>
<keyword evidence="10 11" id="KW-0472">Membrane</keyword>
<dbReference type="PANTHER" id="PTHR45436">
    <property type="entry name" value="SENSOR HISTIDINE KINASE YKOH"/>
    <property type="match status" value="1"/>
</dbReference>
<keyword evidence="5" id="KW-0808">Transferase</keyword>
<dbReference type="Pfam" id="PF00672">
    <property type="entry name" value="HAMP"/>
    <property type="match status" value="1"/>
</dbReference>
<dbReference type="PROSITE" id="PS50885">
    <property type="entry name" value="HAMP"/>
    <property type="match status" value="1"/>
</dbReference>
<evidence type="ECO:0000256" key="8">
    <source>
        <dbReference type="ARBA" id="ARBA00022989"/>
    </source>
</evidence>
<evidence type="ECO:0000256" key="7">
    <source>
        <dbReference type="ARBA" id="ARBA00022777"/>
    </source>
</evidence>
<dbReference type="SUPFAM" id="SSF55874">
    <property type="entry name" value="ATPase domain of HSP90 chaperone/DNA topoisomerase II/histidine kinase"/>
    <property type="match status" value="1"/>
</dbReference>
<proteinExistence type="predicted"/>
<keyword evidence="15" id="KW-1185">Reference proteome</keyword>
<comment type="catalytic activity">
    <reaction evidence="1">
        <text>ATP + protein L-histidine = ADP + protein N-phospho-L-histidine.</text>
        <dbReference type="EC" id="2.7.13.3"/>
    </reaction>
</comment>
<feature type="transmembrane region" description="Helical" evidence="11">
    <location>
        <begin position="21"/>
        <end position="43"/>
    </location>
</feature>
<evidence type="ECO:0000256" key="11">
    <source>
        <dbReference type="SAM" id="Phobius"/>
    </source>
</evidence>
<evidence type="ECO:0000256" key="6">
    <source>
        <dbReference type="ARBA" id="ARBA00022692"/>
    </source>
</evidence>
<evidence type="ECO:0000259" key="13">
    <source>
        <dbReference type="PROSITE" id="PS50885"/>
    </source>
</evidence>
<dbReference type="InterPro" id="IPR050428">
    <property type="entry name" value="TCS_sensor_his_kinase"/>
</dbReference>
<keyword evidence="4" id="KW-0597">Phosphoprotein</keyword>
<evidence type="ECO:0000256" key="5">
    <source>
        <dbReference type="ARBA" id="ARBA00022679"/>
    </source>
</evidence>
<evidence type="ECO:0000256" key="3">
    <source>
        <dbReference type="ARBA" id="ARBA00012438"/>
    </source>
</evidence>
<dbReference type="Gene3D" id="3.30.565.10">
    <property type="entry name" value="Histidine kinase-like ATPase, C-terminal domain"/>
    <property type="match status" value="1"/>
</dbReference>
<dbReference type="Gene3D" id="1.10.287.130">
    <property type="match status" value="1"/>
</dbReference>
<keyword evidence="6 11" id="KW-0812">Transmembrane</keyword>
<dbReference type="SUPFAM" id="SSF47384">
    <property type="entry name" value="Homodimeric domain of signal transducing histidine kinase"/>
    <property type="match status" value="1"/>
</dbReference>
<feature type="domain" description="Histidine kinase" evidence="12">
    <location>
        <begin position="242"/>
        <end position="451"/>
    </location>
</feature>
<dbReference type="InterPro" id="IPR036890">
    <property type="entry name" value="HATPase_C_sf"/>
</dbReference>
<dbReference type="InterPro" id="IPR005467">
    <property type="entry name" value="His_kinase_dom"/>
</dbReference>
<feature type="domain" description="HAMP" evidence="13">
    <location>
        <begin position="181"/>
        <end position="234"/>
    </location>
</feature>
<dbReference type="InterPro" id="IPR004358">
    <property type="entry name" value="Sig_transdc_His_kin-like_C"/>
</dbReference>
<evidence type="ECO:0000313" key="14">
    <source>
        <dbReference type="EMBL" id="RMI30567.1"/>
    </source>
</evidence>
<evidence type="ECO:0000259" key="12">
    <source>
        <dbReference type="PROSITE" id="PS50109"/>
    </source>
</evidence>
<dbReference type="Pfam" id="PF02518">
    <property type="entry name" value="HATPase_c"/>
    <property type="match status" value="1"/>
</dbReference>
<evidence type="ECO:0000313" key="15">
    <source>
        <dbReference type="Proteomes" id="UP000279275"/>
    </source>
</evidence>
<dbReference type="SMART" id="SM00387">
    <property type="entry name" value="HATPase_c"/>
    <property type="match status" value="1"/>
</dbReference>
<sequence>MPSIDILRHPARWGLRARSALTAAAVVTVVVVFGAIVLLTLLYRALYGAADSYALGRIGEISDRLHTTAPADLPEVLLAPDSHVEVVQILDASGAPVRSTPGAPGRALITIPDSGAVTGVRAENDLRISARSAHTPTPYTVLVAVGTDPADDVLRAIVGGLAVSGPIVVLAAAAATYRLVGRSLSSVEAIRSRVADIGTSQLSQRVPVPAAADEIARLATTMNGMLGRIEAGHTAQRRFLADASHELRSPLATVIAGLELARDHPETVDTAMIESTLLPEALRMQHLVDDLLTLAAADDHNLTLRHTDVDLDDIGATVLDLVRHTTSIELSGRFEPARVSGDPRALTRVVRNLVDNAVIHARSTVTVRTVAGAAGAQLVVDDDGPGIPAAERNRVFDRFVRLADDRARATGGAGLGLSIVAEIVAAHHGTVRIDDSPLGGARLTVTLPSET</sequence>
<dbReference type="Pfam" id="PF00512">
    <property type="entry name" value="HisKA"/>
    <property type="match status" value="1"/>
</dbReference>
<dbReference type="CDD" id="cd06225">
    <property type="entry name" value="HAMP"/>
    <property type="match status" value="1"/>
</dbReference>
<dbReference type="InterPro" id="IPR003661">
    <property type="entry name" value="HisK_dim/P_dom"/>
</dbReference>
<keyword evidence="8 11" id="KW-1133">Transmembrane helix</keyword>
<evidence type="ECO:0000256" key="4">
    <source>
        <dbReference type="ARBA" id="ARBA00022553"/>
    </source>
</evidence>
<comment type="caution">
    <text evidence="14">The sequence shown here is derived from an EMBL/GenBank/DDBJ whole genome shotgun (WGS) entry which is preliminary data.</text>
</comment>
<dbReference type="InterPro" id="IPR036097">
    <property type="entry name" value="HisK_dim/P_sf"/>
</dbReference>
<dbReference type="CDD" id="cd00082">
    <property type="entry name" value="HisKA"/>
    <property type="match status" value="1"/>
</dbReference>
<organism evidence="14 15">
    <name type="scientific">Nocardia stercoris</name>
    <dbReference type="NCBI Taxonomy" id="2483361"/>
    <lineage>
        <taxon>Bacteria</taxon>
        <taxon>Bacillati</taxon>
        <taxon>Actinomycetota</taxon>
        <taxon>Actinomycetes</taxon>
        <taxon>Mycobacteriales</taxon>
        <taxon>Nocardiaceae</taxon>
        <taxon>Nocardia</taxon>
    </lineage>
</organism>
<evidence type="ECO:0000256" key="2">
    <source>
        <dbReference type="ARBA" id="ARBA00004236"/>
    </source>
</evidence>
<dbReference type="Gene3D" id="6.10.340.10">
    <property type="match status" value="1"/>
</dbReference>
<gene>
    <name evidence="14" type="ORF">EBN03_21050</name>
</gene>
<keyword evidence="7" id="KW-0418">Kinase</keyword>
<dbReference type="InterPro" id="IPR003660">
    <property type="entry name" value="HAMP_dom"/>
</dbReference>